<organism evidence="3 4">
    <name type="scientific">Marisediminitalea aggregata</name>
    <dbReference type="NCBI Taxonomy" id="634436"/>
    <lineage>
        <taxon>Bacteria</taxon>
        <taxon>Pseudomonadati</taxon>
        <taxon>Pseudomonadota</taxon>
        <taxon>Gammaproteobacteria</taxon>
        <taxon>Alteromonadales</taxon>
        <taxon>Alteromonadaceae</taxon>
        <taxon>Marisediminitalea</taxon>
    </lineage>
</organism>
<dbReference type="Gene3D" id="2.160.20.10">
    <property type="entry name" value="Single-stranded right-handed beta-helix, Pectin lyase-like"/>
    <property type="match status" value="1"/>
</dbReference>
<protein>
    <submittedName>
        <fullName evidence="3">Right handed beta helix region</fullName>
    </submittedName>
</protein>
<dbReference type="STRING" id="634436.SAMN05216361_3478"/>
<dbReference type="EMBL" id="FQWD01000005">
    <property type="protein sequence ID" value="SHG97183.1"/>
    <property type="molecule type" value="Genomic_DNA"/>
</dbReference>
<dbReference type="InterPro" id="IPR039448">
    <property type="entry name" value="Beta_helix"/>
</dbReference>
<dbReference type="SUPFAM" id="SSF51126">
    <property type="entry name" value="Pectin lyase-like"/>
    <property type="match status" value="1"/>
</dbReference>
<dbReference type="PROSITE" id="PS51257">
    <property type="entry name" value="PROKAR_LIPOPROTEIN"/>
    <property type="match status" value="1"/>
</dbReference>
<gene>
    <name evidence="3" type="ORF">SAMN05216361_3478</name>
</gene>
<evidence type="ECO:0000256" key="1">
    <source>
        <dbReference type="SAM" id="MobiDB-lite"/>
    </source>
</evidence>
<accession>A0A1M5P7I3</accession>
<feature type="domain" description="Right handed beta helix" evidence="2">
    <location>
        <begin position="495"/>
        <end position="595"/>
    </location>
</feature>
<dbReference type="OrthoDB" id="6375827at2"/>
<dbReference type="Gene3D" id="2.60.40.10">
    <property type="entry name" value="Immunoglobulins"/>
    <property type="match status" value="1"/>
</dbReference>
<dbReference type="Gene3D" id="3.40.50.10610">
    <property type="entry name" value="ABC-type transport auxiliary lipoprotein component"/>
    <property type="match status" value="1"/>
</dbReference>
<name>A0A1M5P7I3_9ALTE</name>
<feature type="compositionally biased region" description="Polar residues" evidence="1">
    <location>
        <begin position="28"/>
        <end position="48"/>
    </location>
</feature>
<evidence type="ECO:0000313" key="3">
    <source>
        <dbReference type="EMBL" id="SHG97183.1"/>
    </source>
</evidence>
<feature type="region of interest" description="Disordered" evidence="1">
    <location>
        <begin position="28"/>
        <end position="52"/>
    </location>
</feature>
<dbReference type="RefSeq" id="WP_073324412.1">
    <property type="nucleotide sequence ID" value="NZ_FQWD01000005.1"/>
</dbReference>
<proteinExistence type="predicted"/>
<sequence length="613" mass="65836">MNKLLTRLTFGAVITLLAGCSVSTKDSISIGQPQRSASSSVENNTGTSGDKREIPTSIAILPFSNNTEEQVAGPLLRQVINSQLAGRNFSLVHPAEVDKRLPSGPLDHSKMASYLGVEGVLVGEVVDFERFFAGIYSEIRLEVALSLYNTKGDVVWSGEHEVTQRAGGVSTTAWGLLLNAAIAAMNLDDENLLAAADELGRKVAFDFPQPAVYAGDGGPLIESVIHDKADQWLRYSDVLEVGVKGEPGVQAFAELGNLVRTQLNEVEPGVYIAKIPVQPDWDQVRVPVTGILQGKDGSTTTMLSITGLVNFDNKPPATVKNLVGSQTESTLKLSWQADDDASSFSVFRVVEGEKTLVYSGADSFANVAVATEAFSLNEYQVLAVDRAGNSSDTKSITLTTYVKEVGQQTYLSGPLQGDYSGVMALTKTFSPYQVKGQVVFNEDSEIYVEPGVELQFDPQATMVIRGEAYFWGLKQAIKIGPVADAERRAPYLILENNKATQISGVQMHSGGIGIAIKSGQPLLEAIEIIGSKFTAVMIEGEANVTLRHCLIDGSNTSGVVVSDFAKLKVNDCTIRNNFPFHIQNASSYEIDATGNTWDPAASATNLLGKIRTE</sequence>
<dbReference type="Proteomes" id="UP000184520">
    <property type="component" value="Unassembled WGS sequence"/>
</dbReference>
<evidence type="ECO:0000259" key="2">
    <source>
        <dbReference type="Pfam" id="PF13229"/>
    </source>
</evidence>
<dbReference type="InterPro" id="IPR013783">
    <property type="entry name" value="Ig-like_fold"/>
</dbReference>
<evidence type="ECO:0000313" key="4">
    <source>
        <dbReference type="Proteomes" id="UP000184520"/>
    </source>
</evidence>
<dbReference type="InterPro" id="IPR011050">
    <property type="entry name" value="Pectin_lyase_fold/virulence"/>
</dbReference>
<dbReference type="InterPro" id="IPR012334">
    <property type="entry name" value="Pectin_lyas_fold"/>
</dbReference>
<reference evidence="4" key="1">
    <citation type="submission" date="2016-11" db="EMBL/GenBank/DDBJ databases">
        <authorList>
            <person name="Varghese N."/>
            <person name="Submissions S."/>
        </authorList>
    </citation>
    <scope>NUCLEOTIDE SEQUENCE [LARGE SCALE GENOMIC DNA]</scope>
    <source>
        <strain evidence="4">CGMCC 1.8995</strain>
    </source>
</reference>
<dbReference type="Pfam" id="PF13229">
    <property type="entry name" value="Beta_helix"/>
    <property type="match status" value="1"/>
</dbReference>
<dbReference type="AlphaFoldDB" id="A0A1M5P7I3"/>
<keyword evidence="4" id="KW-1185">Reference proteome</keyword>